<gene>
    <name evidence="2" type="ORF">HID58_044721</name>
</gene>
<dbReference type="InterPro" id="IPR055294">
    <property type="entry name" value="FBL60-like"/>
</dbReference>
<dbReference type="InterPro" id="IPR006566">
    <property type="entry name" value="FBD"/>
</dbReference>
<dbReference type="InterPro" id="IPR036047">
    <property type="entry name" value="F-box-like_dom_sf"/>
</dbReference>
<dbReference type="PANTHER" id="PTHR31293:SF24">
    <property type="entry name" value="BNAANNG15180D PROTEIN"/>
    <property type="match status" value="1"/>
</dbReference>
<dbReference type="Proteomes" id="UP000824890">
    <property type="component" value="Unassembled WGS sequence"/>
</dbReference>
<proteinExistence type="predicted"/>
<evidence type="ECO:0000259" key="1">
    <source>
        <dbReference type="SMART" id="SM00579"/>
    </source>
</evidence>
<evidence type="ECO:0000313" key="2">
    <source>
        <dbReference type="EMBL" id="KAH0905218.1"/>
    </source>
</evidence>
<dbReference type="InterPro" id="IPR053781">
    <property type="entry name" value="F-box_AtFBL13-like"/>
</dbReference>
<dbReference type="InterPro" id="IPR001810">
    <property type="entry name" value="F-box_dom"/>
</dbReference>
<dbReference type="PANTHER" id="PTHR31293">
    <property type="entry name" value="RNI-LIKE SUPERFAMILY PROTEIN"/>
    <property type="match status" value="1"/>
</dbReference>
<dbReference type="SUPFAM" id="SSF81383">
    <property type="entry name" value="F-box domain"/>
    <property type="match status" value="1"/>
</dbReference>
<sequence length="468" mass="53689">MDLLSALPDDVRSHILSFLTTKEAALTSVLSKKWRYMFTRVPVLDVDDSDFLHPWIFMAFVDRVLSLQGDSPIERFTLKCEDGVDPERVNGWICNALRRGVSELDLSINFEDEDYLLPREMFVSKSLVKLKLTSEFGLHWCTGPDATFLPMLKTLHIASEMINMDCDVKMEKFLACFPVLEEAEMTSMDWIDPVDTVFSPTLKKLTVHTTGMKTIQNPKSISFDTPSLLFLAYSDYAAEDYPLVKLNNVAVARIALSLTEDQTRRMRAPRKDLSEGDVVLQFGNAVKLMNGLQNVKELHLHPDTLEVLSQCCESMPVFNNLKMLIITSDEDRGWQAMPALLRNCPQLEFLLIKGLVHHVTNQCGDACDCIHKKHKGRSLKSCPVKMFVIRGFTGTMKEINMIEHFLDYFPCLKEMNIYVEEDVPTPLKYDRRFTERVLEMIEEFDYSYNCSVQLLYDGLHNEDSEMIT</sequence>
<protein>
    <recommendedName>
        <fullName evidence="1">FBD domain-containing protein</fullName>
    </recommendedName>
</protein>
<dbReference type="EMBL" id="JAGKQM010000011">
    <property type="protein sequence ID" value="KAH0905218.1"/>
    <property type="molecule type" value="Genomic_DNA"/>
</dbReference>
<name>A0ABQ8BK83_BRANA</name>
<feature type="non-terminal residue" evidence="2">
    <location>
        <position position="468"/>
    </location>
</feature>
<keyword evidence="3" id="KW-1185">Reference proteome</keyword>
<dbReference type="SUPFAM" id="SSF52047">
    <property type="entry name" value="RNI-like"/>
    <property type="match status" value="1"/>
</dbReference>
<dbReference type="Pfam" id="PF24758">
    <property type="entry name" value="LRR_At5g56370"/>
    <property type="match status" value="1"/>
</dbReference>
<feature type="domain" description="FBD" evidence="1">
    <location>
        <begin position="377"/>
        <end position="455"/>
    </location>
</feature>
<evidence type="ECO:0000313" key="3">
    <source>
        <dbReference type="Proteomes" id="UP000824890"/>
    </source>
</evidence>
<comment type="caution">
    <text evidence="2">The sequence shown here is derived from an EMBL/GenBank/DDBJ whole genome shotgun (WGS) entry which is preliminary data.</text>
</comment>
<reference evidence="2 3" key="1">
    <citation type="submission" date="2021-05" db="EMBL/GenBank/DDBJ databases">
        <title>Genome Assembly of Synthetic Allotetraploid Brassica napus Reveals Homoeologous Exchanges between Subgenomes.</title>
        <authorList>
            <person name="Davis J.T."/>
        </authorList>
    </citation>
    <scope>NUCLEOTIDE SEQUENCE [LARGE SCALE GENOMIC DNA]</scope>
    <source>
        <strain evidence="3">cv. Da-Ae</strain>
        <tissue evidence="2">Seedling</tissue>
    </source>
</reference>
<dbReference type="Pfam" id="PF00646">
    <property type="entry name" value="F-box"/>
    <property type="match status" value="1"/>
</dbReference>
<organism evidence="2 3">
    <name type="scientific">Brassica napus</name>
    <name type="common">Rape</name>
    <dbReference type="NCBI Taxonomy" id="3708"/>
    <lineage>
        <taxon>Eukaryota</taxon>
        <taxon>Viridiplantae</taxon>
        <taxon>Streptophyta</taxon>
        <taxon>Embryophyta</taxon>
        <taxon>Tracheophyta</taxon>
        <taxon>Spermatophyta</taxon>
        <taxon>Magnoliopsida</taxon>
        <taxon>eudicotyledons</taxon>
        <taxon>Gunneridae</taxon>
        <taxon>Pentapetalae</taxon>
        <taxon>rosids</taxon>
        <taxon>malvids</taxon>
        <taxon>Brassicales</taxon>
        <taxon>Brassicaceae</taxon>
        <taxon>Brassiceae</taxon>
        <taxon>Brassica</taxon>
    </lineage>
</organism>
<dbReference type="InterPro" id="IPR055411">
    <property type="entry name" value="LRR_FXL15/At3g58940/PEG3-like"/>
</dbReference>
<accession>A0ABQ8BK83</accession>
<dbReference type="CDD" id="cd22160">
    <property type="entry name" value="F-box_AtFBL13-like"/>
    <property type="match status" value="1"/>
</dbReference>
<dbReference type="SMART" id="SM00579">
    <property type="entry name" value="FBD"/>
    <property type="match status" value="1"/>
</dbReference>